<comment type="caution">
    <text evidence="1">The sequence shown here is derived from an EMBL/GenBank/DDBJ whole genome shotgun (WGS) entry which is preliminary data.</text>
</comment>
<dbReference type="EMBL" id="RIBW01000013">
    <property type="protein sequence ID" value="RUL98558.1"/>
    <property type="molecule type" value="Genomic_DNA"/>
</dbReference>
<dbReference type="AlphaFoldDB" id="A0A3S0Q2H8"/>
<organism evidence="1 2">
    <name type="scientific">Rhizobium anhuiense</name>
    <dbReference type="NCBI Taxonomy" id="1184720"/>
    <lineage>
        <taxon>Bacteria</taxon>
        <taxon>Pseudomonadati</taxon>
        <taxon>Pseudomonadota</taxon>
        <taxon>Alphaproteobacteria</taxon>
        <taxon>Hyphomicrobiales</taxon>
        <taxon>Rhizobiaceae</taxon>
        <taxon>Rhizobium/Agrobacterium group</taxon>
        <taxon>Rhizobium</taxon>
    </lineage>
</organism>
<dbReference type="Proteomes" id="UP000273611">
    <property type="component" value="Unassembled WGS sequence"/>
</dbReference>
<reference evidence="1 2" key="1">
    <citation type="journal article" date="2015" name="Int. J. Syst. Evol. Microbiol.">
        <title>Rhizobium anhuiense sp. nov., isolated from effective nodules of Vicia faba and Pisum sativum.</title>
        <authorList>
            <person name="Zhang Y.J."/>
            <person name="Zheng W.T."/>
            <person name="Everall I."/>
            <person name="Young J.P."/>
            <person name="Zhang X.X."/>
            <person name="Tian C.F."/>
            <person name="Sui X.H."/>
            <person name="Wang E.T."/>
            <person name="Chen W.X."/>
        </authorList>
    </citation>
    <scope>NUCLEOTIDE SEQUENCE [LARGE SCALE GENOMIC DNA]</scope>
    <source>
        <strain evidence="1 2">CCBAU 23252</strain>
    </source>
</reference>
<dbReference type="InterPro" id="IPR055629">
    <property type="entry name" value="DUF7205"/>
</dbReference>
<name>A0A3S0Q2H8_9HYPH</name>
<evidence type="ECO:0000313" key="2">
    <source>
        <dbReference type="Proteomes" id="UP000273611"/>
    </source>
</evidence>
<proteinExistence type="predicted"/>
<dbReference type="RefSeq" id="WP_127431180.1">
    <property type="nucleotide sequence ID" value="NZ_BMFI01000012.1"/>
</dbReference>
<protein>
    <submittedName>
        <fullName evidence="1">Uncharacterized protein</fullName>
    </submittedName>
</protein>
<accession>A0A3S0Q2H8</accession>
<gene>
    <name evidence="1" type="ORF">EEQ99_24095</name>
</gene>
<sequence length="62" mass="6780">MKDFLGKELAVGDLVVHGSGVSGGLSGPFEIEAFTEKRVRLKRKYYRNGLCVPSENLVKVSP</sequence>
<dbReference type="Pfam" id="PF23835">
    <property type="entry name" value="DUF7205"/>
    <property type="match status" value="1"/>
</dbReference>
<evidence type="ECO:0000313" key="1">
    <source>
        <dbReference type="EMBL" id="RUL98558.1"/>
    </source>
</evidence>